<evidence type="ECO:0000256" key="2">
    <source>
        <dbReference type="ARBA" id="ARBA00022617"/>
    </source>
</evidence>
<dbReference type="GO" id="GO:0020037">
    <property type="term" value="F:heme binding"/>
    <property type="evidence" value="ECO:0007669"/>
    <property type="project" value="InterPro"/>
</dbReference>
<feature type="binding site" description="axial binding residue" evidence="7">
    <location>
        <position position="470"/>
    </location>
    <ligand>
        <name>heme</name>
        <dbReference type="ChEBI" id="CHEBI:30413"/>
    </ligand>
    <ligandPart>
        <name>Fe</name>
        <dbReference type="ChEBI" id="CHEBI:18248"/>
    </ligandPart>
</feature>
<dbReference type="PRINTS" id="PR00463">
    <property type="entry name" value="EP450I"/>
</dbReference>
<evidence type="ECO:0000313" key="9">
    <source>
        <dbReference type="EMBL" id="PAN05534.1"/>
    </source>
</evidence>
<gene>
    <name evidence="9" type="ORF">PAHAL_1G236800</name>
</gene>
<dbReference type="Gene3D" id="1.10.630.10">
    <property type="entry name" value="Cytochrome P450"/>
    <property type="match status" value="1"/>
</dbReference>
<keyword evidence="2 7" id="KW-0349">Heme</keyword>
<dbReference type="InterPro" id="IPR001128">
    <property type="entry name" value="Cyt_P450"/>
</dbReference>
<protein>
    <submittedName>
        <fullName evidence="9">Uncharacterized protein</fullName>
    </submittedName>
</protein>
<evidence type="ECO:0000256" key="3">
    <source>
        <dbReference type="ARBA" id="ARBA00022723"/>
    </source>
</evidence>
<dbReference type="GO" id="GO:0005506">
    <property type="term" value="F:iron ion binding"/>
    <property type="evidence" value="ECO:0007669"/>
    <property type="project" value="InterPro"/>
</dbReference>
<dbReference type="Gramene" id="PAN05534">
    <property type="protein sequence ID" value="PAN05534"/>
    <property type="gene ID" value="PAHAL_1G236800"/>
</dbReference>
<accession>A0A2S3GNP9</accession>
<dbReference type="CDD" id="cd11072">
    <property type="entry name" value="CYP71-like"/>
    <property type="match status" value="1"/>
</dbReference>
<dbReference type="PANTHER" id="PTHR47955:SF11">
    <property type="entry name" value="4-HYDROXYPHENYLACETALDEHYDE OXIME MONOOXYGENASE"/>
    <property type="match status" value="1"/>
</dbReference>
<dbReference type="Proteomes" id="UP000243499">
    <property type="component" value="Chromosome 1"/>
</dbReference>
<dbReference type="GO" id="GO:0016705">
    <property type="term" value="F:oxidoreductase activity, acting on paired donors, with incorporation or reduction of molecular oxygen"/>
    <property type="evidence" value="ECO:0007669"/>
    <property type="project" value="InterPro"/>
</dbReference>
<evidence type="ECO:0000256" key="5">
    <source>
        <dbReference type="ARBA" id="ARBA00023004"/>
    </source>
</evidence>
<dbReference type="InterPro" id="IPR036396">
    <property type="entry name" value="Cyt_P450_sf"/>
</dbReference>
<dbReference type="InterPro" id="IPR002401">
    <property type="entry name" value="Cyt_P450_E_grp-I"/>
</dbReference>
<keyword evidence="4 8" id="KW-0560">Oxidoreductase</keyword>
<evidence type="ECO:0000256" key="6">
    <source>
        <dbReference type="ARBA" id="ARBA00023033"/>
    </source>
</evidence>
<dbReference type="SUPFAM" id="SSF48264">
    <property type="entry name" value="Cytochrome P450"/>
    <property type="match status" value="1"/>
</dbReference>
<sequence>MAAISLTSLLISSLPQQWQPDLLFLALVAAVSLLLLTRSWWWSSSSSSSRKGPIKLPPGPATVPLLGNLHQLGPLPHRALRDLARVHGPVMWLRLGRSPAVVLSSAEAAWEALRAHDIDCCTRPVSPGTRRLTYDLKNVAFAPYGAYWREARKLLTVELLSARRVRAAWHARRDQVERLASTLHRAEGEPVALDEHVLSLSDGIIGTVAFGSIYGGDKFSQNGSFQDALDDVMDMLSGSGSSAEDLLPGAIGRLVDRLTGFTARRERIFRQLDAFFETVIEQHLDPKRALPPENGGDLVDVLIDLWKNPRGAFTFTKDHVKAIIFSTFVAGIDTNAATILWAMSELVRNPRVLKKAQAEVRAAVGGGSEVRPDDMPKLNYLRMVVKETLRLHPPTPLLLPRETMRRIRVGGYDVPAKTRIYVNAWAISRDPANWPDGPEEFNPDRFEANEVDFKGEHPVLMPFGTGRRICPGMAMAMATVEFTLATLLFGFQWALPEGTASDDVSMEEEGRLVCHRKTPLVLVPTVYRHGGLE</sequence>
<evidence type="ECO:0000256" key="8">
    <source>
        <dbReference type="RuleBase" id="RU000461"/>
    </source>
</evidence>
<keyword evidence="3 7" id="KW-0479">Metal-binding</keyword>
<reference evidence="9" key="1">
    <citation type="submission" date="2018-04" db="EMBL/GenBank/DDBJ databases">
        <title>WGS assembly of Panicum hallii.</title>
        <authorList>
            <person name="Lovell J."/>
            <person name="Jenkins J."/>
            <person name="Lowry D."/>
            <person name="Mamidi S."/>
            <person name="Sreedasyam A."/>
            <person name="Weng X."/>
            <person name="Barry K."/>
            <person name="Bonette J."/>
            <person name="Campitelli B."/>
            <person name="Daum C."/>
            <person name="Gordon S."/>
            <person name="Gould B."/>
            <person name="Lipzen A."/>
            <person name="Macqueen A."/>
            <person name="Palacio-Mejia J."/>
            <person name="Plott C."/>
            <person name="Shakirov E."/>
            <person name="Shu S."/>
            <person name="Yoshinaga Y."/>
            <person name="Zane M."/>
            <person name="Rokhsar D."/>
            <person name="Grimwood J."/>
            <person name="Schmutz J."/>
            <person name="Juenger T."/>
        </authorList>
    </citation>
    <scope>NUCLEOTIDE SEQUENCE [LARGE SCALE GENOMIC DNA]</scope>
    <source>
        <strain evidence="9">FIL2</strain>
    </source>
</reference>
<dbReference type="EMBL" id="CM008046">
    <property type="protein sequence ID" value="PAN05534.1"/>
    <property type="molecule type" value="Genomic_DNA"/>
</dbReference>
<dbReference type="GO" id="GO:0004497">
    <property type="term" value="F:monooxygenase activity"/>
    <property type="evidence" value="ECO:0007669"/>
    <property type="project" value="UniProtKB-KW"/>
</dbReference>
<evidence type="ECO:0000256" key="7">
    <source>
        <dbReference type="PIRSR" id="PIRSR602401-1"/>
    </source>
</evidence>
<keyword evidence="5 7" id="KW-0408">Iron</keyword>
<dbReference type="PROSITE" id="PS00086">
    <property type="entry name" value="CYTOCHROME_P450"/>
    <property type="match status" value="1"/>
</dbReference>
<dbReference type="FunFam" id="1.10.630.10:FF:000043">
    <property type="entry name" value="Cytochrome P450 99A2"/>
    <property type="match status" value="1"/>
</dbReference>
<comment type="cofactor">
    <cofactor evidence="7">
        <name>heme</name>
        <dbReference type="ChEBI" id="CHEBI:30413"/>
    </cofactor>
</comment>
<proteinExistence type="inferred from homology"/>
<organism evidence="9">
    <name type="scientific">Panicum hallii</name>
    <dbReference type="NCBI Taxonomy" id="206008"/>
    <lineage>
        <taxon>Eukaryota</taxon>
        <taxon>Viridiplantae</taxon>
        <taxon>Streptophyta</taxon>
        <taxon>Embryophyta</taxon>
        <taxon>Tracheophyta</taxon>
        <taxon>Spermatophyta</taxon>
        <taxon>Magnoliopsida</taxon>
        <taxon>Liliopsida</taxon>
        <taxon>Poales</taxon>
        <taxon>Poaceae</taxon>
        <taxon>PACMAD clade</taxon>
        <taxon>Panicoideae</taxon>
        <taxon>Panicodae</taxon>
        <taxon>Paniceae</taxon>
        <taxon>Panicinae</taxon>
        <taxon>Panicum</taxon>
        <taxon>Panicum sect. Panicum</taxon>
    </lineage>
</organism>
<dbReference type="PRINTS" id="PR00385">
    <property type="entry name" value="P450"/>
</dbReference>
<dbReference type="InterPro" id="IPR017972">
    <property type="entry name" value="Cyt_P450_CS"/>
</dbReference>
<evidence type="ECO:0000256" key="4">
    <source>
        <dbReference type="ARBA" id="ARBA00023002"/>
    </source>
</evidence>
<dbReference type="PANTHER" id="PTHR47955">
    <property type="entry name" value="CYTOCHROME P450 FAMILY 71 PROTEIN"/>
    <property type="match status" value="1"/>
</dbReference>
<comment type="similarity">
    <text evidence="1 8">Belongs to the cytochrome P450 family.</text>
</comment>
<dbReference type="AlphaFoldDB" id="A0A2S3GNP9"/>
<keyword evidence="6 8" id="KW-0503">Monooxygenase</keyword>
<name>A0A2S3GNP9_9POAL</name>
<dbReference type="Pfam" id="PF00067">
    <property type="entry name" value="p450"/>
    <property type="match status" value="1"/>
</dbReference>
<evidence type="ECO:0000256" key="1">
    <source>
        <dbReference type="ARBA" id="ARBA00010617"/>
    </source>
</evidence>